<dbReference type="GO" id="GO:0003677">
    <property type="term" value="F:DNA binding"/>
    <property type="evidence" value="ECO:0007669"/>
    <property type="project" value="UniProtKB-KW"/>
</dbReference>
<proteinExistence type="inferred from homology"/>
<name>A0A7W8XBF4_9HYPH</name>
<protein>
    <submittedName>
        <fullName evidence="2">Antitoxin (DNA-binding transcriptional repressor) of toxin-antitoxin stability system</fullName>
    </submittedName>
</protein>
<reference evidence="2 3" key="1">
    <citation type="submission" date="2020-08" db="EMBL/GenBank/DDBJ databases">
        <title>Genomic Encyclopedia of Type Strains, Phase IV (KMG-V): Genome sequencing to study the core and pangenomes of soil and plant-associated prokaryotes.</title>
        <authorList>
            <person name="Whitman W."/>
        </authorList>
    </citation>
    <scope>NUCLEOTIDE SEQUENCE [LARGE SCALE GENOMIC DNA]</scope>
    <source>
        <strain evidence="2 3">SEMIA 4034</strain>
    </source>
</reference>
<dbReference type="InterPro" id="IPR036165">
    <property type="entry name" value="YefM-like_sf"/>
</dbReference>
<gene>
    <name evidence="2" type="ORF">GGI59_000682</name>
</gene>
<organism evidence="2 3">
    <name type="scientific">Rhizobium lentis</name>
    <dbReference type="NCBI Taxonomy" id="1138194"/>
    <lineage>
        <taxon>Bacteria</taxon>
        <taxon>Pseudomonadati</taxon>
        <taxon>Pseudomonadota</taxon>
        <taxon>Alphaproteobacteria</taxon>
        <taxon>Hyphomicrobiales</taxon>
        <taxon>Rhizobiaceae</taxon>
        <taxon>Rhizobium/Agrobacterium group</taxon>
        <taxon>Rhizobium</taxon>
    </lineage>
</organism>
<dbReference type="AlphaFoldDB" id="A0A7W8XBF4"/>
<dbReference type="EMBL" id="JACHBC010000001">
    <property type="protein sequence ID" value="MBB5559055.1"/>
    <property type="molecule type" value="Genomic_DNA"/>
</dbReference>
<comment type="similarity">
    <text evidence="1">Belongs to the phD/YefM antitoxin family.</text>
</comment>
<evidence type="ECO:0000256" key="1">
    <source>
        <dbReference type="ARBA" id="ARBA00009981"/>
    </source>
</evidence>
<sequence>MQVTIPAATANLLKLIDAALSGEEVVIAKGRKPV</sequence>
<dbReference type="Proteomes" id="UP000528824">
    <property type="component" value="Unassembled WGS sequence"/>
</dbReference>
<accession>A0A7W8XBF4</accession>
<keyword evidence="3" id="KW-1185">Reference proteome</keyword>
<evidence type="ECO:0000313" key="2">
    <source>
        <dbReference type="EMBL" id="MBB5559055.1"/>
    </source>
</evidence>
<keyword evidence="2" id="KW-0238">DNA-binding</keyword>
<dbReference type="SUPFAM" id="SSF143120">
    <property type="entry name" value="YefM-like"/>
    <property type="match status" value="1"/>
</dbReference>
<evidence type="ECO:0000313" key="3">
    <source>
        <dbReference type="Proteomes" id="UP000528824"/>
    </source>
</evidence>
<comment type="caution">
    <text evidence="2">The sequence shown here is derived from an EMBL/GenBank/DDBJ whole genome shotgun (WGS) entry which is preliminary data.</text>
</comment>